<feature type="signal peptide" evidence="1">
    <location>
        <begin position="1"/>
        <end position="24"/>
    </location>
</feature>
<protein>
    <recommendedName>
        <fullName evidence="4">Secreted protein (Por secretion system target)</fullName>
    </recommendedName>
</protein>
<name>A0A2W7NU61_9BACT</name>
<feature type="chain" id="PRO_5015973860" description="Secreted protein (Por secretion system target)" evidence="1">
    <location>
        <begin position="25"/>
        <end position="199"/>
    </location>
</feature>
<dbReference type="AlphaFoldDB" id="A0A2W7NU61"/>
<accession>A0A2W7NU61</accession>
<keyword evidence="1" id="KW-0732">Signal</keyword>
<organism evidence="2 3">
    <name type="scientific">Breznakibacter xylanolyticus</name>
    <dbReference type="NCBI Taxonomy" id="990"/>
    <lineage>
        <taxon>Bacteria</taxon>
        <taxon>Pseudomonadati</taxon>
        <taxon>Bacteroidota</taxon>
        <taxon>Bacteroidia</taxon>
        <taxon>Marinilabiliales</taxon>
        <taxon>Marinilabiliaceae</taxon>
        <taxon>Breznakibacter</taxon>
    </lineage>
</organism>
<evidence type="ECO:0000256" key="1">
    <source>
        <dbReference type="SAM" id="SignalP"/>
    </source>
</evidence>
<dbReference type="EMBL" id="QKZK01000011">
    <property type="protein sequence ID" value="PZX16866.1"/>
    <property type="molecule type" value="Genomic_DNA"/>
</dbReference>
<dbReference type="OrthoDB" id="978867at2"/>
<dbReference type="Proteomes" id="UP000249239">
    <property type="component" value="Unassembled WGS sequence"/>
</dbReference>
<keyword evidence="3" id="KW-1185">Reference proteome</keyword>
<evidence type="ECO:0008006" key="4">
    <source>
        <dbReference type="Google" id="ProtNLM"/>
    </source>
</evidence>
<gene>
    <name evidence="2" type="ORF">LX69_01680</name>
</gene>
<evidence type="ECO:0000313" key="3">
    <source>
        <dbReference type="Proteomes" id="UP000249239"/>
    </source>
</evidence>
<dbReference type="RefSeq" id="WP_146260686.1">
    <property type="nucleotide sequence ID" value="NZ_QKZK01000011.1"/>
</dbReference>
<reference evidence="2 3" key="1">
    <citation type="submission" date="2018-06" db="EMBL/GenBank/DDBJ databases">
        <title>Genomic Encyclopedia of Archaeal and Bacterial Type Strains, Phase II (KMG-II): from individual species to whole genera.</title>
        <authorList>
            <person name="Goeker M."/>
        </authorList>
    </citation>
    <scope>NUCLEOTIDE SEQUENCE [LARGE SCALE GENOMIC DNA]</scope>
    <source>
        <strain evidence="2 3">DSM 6779</strain>
    </source>
</reference>
<evidence type="ECO:0000313" key="2">
    <source>
        <dbReference type="EMBL" id="PZX16866.1"/>
    </source>
</evidence>
<proteinExistence type="predicted"/>
<sequence>MNTSMLKRGWMALVFAAVTVSAFAKDDVVVKTYRNTDYAIVSAVFGESDNYRVAIKDDLGNLIYRSAKISNSNMFQRLVDLSSLADGVYHVYVVNDGSRRVSTFEVSNGRLVEEKKNNAKTDAAFLLRGNEMLYVRHINPAKSYSVMEITNERGEMVYTNELPAREVYNGLYKVSNLPKGNYTVSVATGNLSHRYEFSK</sequence>
<comment type="caution">
    <text evidence="2">The sequence shown here is derived from an EMBL/GenBank/DDBJ whole genome shotgun (WGS) entry which is preliminary data.</text>
</comment>